<name>A0A212IWR5_9BACT</name>
<proteinExistence type="predicted"/>
<accession>A0A212IWR5</accession>
<dbReference type="RefSeq" id="WP_296938208.1">
    <property type="nucleotide sequence ID" value="NZ_LT599032.1"/>
</dbReference>
<organism evidence="2">
    <name type="scientific">uncultured Dysgonomonas sp</name>
    <dbReference type="NCBI Taxonomy" id="206096"/>
    <lineage>
        <taxon>Bacteria</taxon>
        <taxon>Pseudomonadati</taxon>
        <taxon>Bacteroidota</taxon>
        <taxon>Bacteroidia</taxon>
        <taxon>Bacteroidales</taxon>
        <taxon>Dysgonomonadaceae</taxon>
        <taxon>Dysgonomonas</taxon>
        <taxon>environmental samples</taxon>
    </lineage>
</organism>
<reference evidence="2" key="1">
    <citation type="submission" date="2016-04" db="EMBL/GenBank/DDBJ databases">
        <authorList>
            <person name="Evans L.H."/>
            <person name="Alamgir A."/>
            <person name="Owens N."/>
            <person name="Weber N.D."/>
            <person name="Virtaneva K."/>
            <person name="Barbian K."/>
            <person name="Babar A."/>
            <person name="Rosenke K."/>
        </authorList>
    </citation>
    <scope>NUCLEOTIDE SEQUENCE</scope>
    <source>
        <strain evidence="2">86-1</strain>
    </source>
</reference>
<evidence type="ECO:0000313" key="2">
    <source>
        <dbReference type="EMBL" id="SBV91355.1"/>
    </source>
</evidence>
<feature type="region of interest" description="Disordered" evidence="1">
    <location>
        <begin position="1"/>
        <end position="20"/>
    </location>
</feature>
<dbReference type="Pfam" id="PF21983">
    <property type="entry name" value="NikA-like"/>
    <property type="match status" value="1"/>
</dbReference>
<dbReference type="InterPro" id="IPR053842">
    <property type="entry name" value="NikA-like"/>
</dbReference>
<protein>
    <submittedName>
        <fullName evidence="2">Uncharacterized protein</fullName>
    </submittedName>
</protein>
<evidence type="ECO:0000256" key="1">
    <source>
        <dbReference type="SAM" id="MobiDB-lite"/>
    </source>
</evidence>
<gene>
    <name evidence="2" type="ORF">KL86DYS1_10320</name>
</gene>
<dbReference type="AlphaFoldDB" id="A0A212IWR5"/>
<sequence>MDDSTKKKKQKGRPPKEADKLSRSINLKLTVADYETVQKKAEKVGLTATQYAREITLKGGVKSRFTVEELNLIRQLSGEANNLNQLAKRANQAGFTHVGNEIFAIIEWIKALFYDR</sequence>
<feature type="compositionally biased region" description="Basic residues" evidence="1">
    <location>
        <begin position="1"/>
        <end position="13"/>
    </location>
</feature>
<dbReference type="EMBL" id="FLUM01000001">
    <property type="protein sequence ID" value="SBV91355.1"/>
    <property type="molecule type" value="Genomic_DNA"/>
</dbReference>